<keyword evidence="1" id="KW-0802">TPR repeat</keyword>
<dbReference type="Pfam" id="PF13432">
    <property type="entry name" value="TPR_16"/>
    <property type="match status" value="1"/>
</dbReference>
<dbReference type="RefSeq" id="WP_183351769.1">
    <property type="nucleotide sequence ID" value="NZ_JACHEO010000017.1"/>
</dbReference>
<evidence type="ECO:0000313" key="3">
    <source>
        <dbReference type="Proteomes" id="UP000539642"/>
    </source>
</evidence>
<comment type="caution">
    <text evidence="2">The sequence shown here is derived from an EMBL/GenBank/DDBJ whole genome shotgun (WGS) entry which is preliminary data.</text>
</comment>
<dbReference type="Gene3D" id="1.25.40.10">
    <property type="entry name" value="Tetratricopeptide repeat domain"/>
    <property type="match status" value="1"/>
</dbReference>
<evidence type="ECO:0008006" key="4">
    <source>
        <dbReference type="Google" id="ProtNLM"/>
    </source>
</evidence>
<evidence type="ECO:0000313" key="2">
    <source>
        <dbReference type="EMBL" id="MBB5348953.1"/>
    </source>
</evidence>
<dbReference type="SUPFAM" id="SSF48452">
    <property type="entry name" value="TPR-like"/>
    <property type="match status" value="1"/>
</dbReference>
<organism evidence="2 3">
    <name type="scientific">Desulfoprunum benzoelyticum</name>
    <dbReference type="NCBI Taxonomy" id="1506996"/>
    <lineage>
        <taxon>Bacteria</taxon>
        <taxon>Pseudomonadati</taxon>
        <taxon>Thermodesulfobacteriota</taxon>
        <taxon>Desulfobulbia</taxon>
        <taxon>Desulfobulbales</taxon>
        <taxon>Desulfobulbaceae</taxon>
        <taxon>Desulfoprunum</taxon>
    </lineage>
</organism>
<feature type="repeat" description="TPR" evidence="1">
    <location>
        <begin position="175"/>
        <end position="208"/>
    </location>
</feature>
<name>A0A840UVT8_9BACT</name>
<keyword evidence="3" id="KW-1185">Reference proteome</keyword>
<evidence type="ECO:0000256" key="1">
    <source>
        <dbReference type="PROSITE-ProRule" id="PRU00339"/>
    </source>
</evidence>
<dbReference type="AlphaFoldDB" id="A0A840UVT8"/>
<dbReference type="EMBL" id="JACHEO010000017">
    <property type="protein sequence ID" value="MBB5348953.1"/>
    <property type="molecule type" value="Genomic_DNA"/>
</dbReference>
<dbReference type="Proteomes" id="UP000539642">
    <property type="component" value="Unassembled WGS sequence"/>
</dbReference>
<proteinExistence type="predicted"/>
<dbReference type="PROSITE" id="PS50005">
    <property type="entry name" value="TPR"/>
    <property type="match status" value="1"/>
</dbReference>
<reference evidence="2 3" key="1">
    <citation type="submission" date="2020-08" db="EMBL/GenBank/DDBJ databases">
        <title>Genomic Encyclopedia of Type Strains, Phase IV (KMG-IV): sequencing the most valuable type-strain genomes for metagenomic binning, comparative biology and taxonomic classification.</title>
        <authorList>
            <person name="Goeker M."/>
        </authorList>
    </citation>
    <scope>NUCLEOTIDE SEQUENCE [LARGE SCALE GENOMIC DNA]</scope>
    <source>
        <strain evidence="2 3">DSM 28570</strain>
    </source>
</reference>
<protein>
    <recommendedName>
        <fullName evidence="4">Tetratricopeptide repeat protein</fullName>
    </recommendedName>
</protein>
<gene>
    <name evidence="2" type="ORF">HNQ81_002694</name>
</gene>
<sequence length="379" mass="42618">MNKDSFDSEKIEMLLRRHPEHDVPPGLQQRIIASLPLGNRPEGIAFKLKSWWDRLMLPAPMPMKAGAVVAMIAAAFWLGTEVESRQKTGETALQVESTGMETAAGNSWTDNRIGMDSLEDQAGAYAIDFSSDETLSRQKSNNLDDLSDIFLSSEAVPIEDRQNFQAAGIPRIDSTLFLLNLAHNLADSGNYHGALHQYEKVLRLNPQDQTALYNRATSYHHLNDQEGERLAFLSYLDQFRSGRWAYQAVDHLQRLGVFDYQTCMIGGRKVVVNQAILLGSSPPARQRELERLVPSLRRPLSGELHLVVFYQNDLQKSRTIATELKQQIHSILGEDRALPIKTSWFDEAAPVQTGTGEKRELKTGLFLFTQPSTQQRSTI</sequence>
<dbReference type="InterPro" id="IPR019734">
    <property type="entry name" value="TPR_rpt"/>
</dbReference>
<accession>A0A840UVT8</accession>
<dbReference type="InterPro" id="IPR011990">
    <property type="entry name" value="TPR-like_helical_dom_sf"/>
</dbReference>